<keyword evidence="1" id="KW-0472">Membrane</keyword>
<keyword evidence="1" id="KW-1133">Transmembrane helix</keyword>
<accession>A0A2H0W0V1</accession>
<evidence type="ECO:0000313" key="2">
    <source>
        <dbReference type="EMBL" id="PIS04982.1"/>
    </source>
</evidence>
<dbReference type="EMBL" id="PEZZ01000028">
    <property type="protein sequence ID" value="PIS04982.1"/>
    <property type="molecule type" value="Genomic_DNA"/>
</dbReference>
<keyword evidence="1" id="KW-0812">Transmembrane</keyword>
<sequence length="167" mass="18631">MSEKLQSRREIVKVAGKLRELTTVKDEAGNILHKALSPLTVKFHPRDFFQVIVGAAIISIPVSYTEEAWRLGQSMPMLNVLILLAISLLFVAAFIYSNSYKGRLKQFGFDFIKRLILTYLISFGVVTLILVLIGQAPWSTDWLLAFKRTVIVGFPASMSGALADTIK</sequence>
<evidence type="ECO:0000313" key="3">
    <source>
        <dbReference type="Proteomes" id="UP000230935"/>
    </source>
</evidence>
<feature type="transmembrane region" description="Helical" evidence="1">
    <location>
        <begin position="77"/>
        <end position="96"/>
    </location>
</feature>
<evidence type="ECO:0008006" key="4">
    <source>
        <dbReference type="Google" id="ProtNLM"/>
    </source>
</evidence>
<name>A0A2H0W0V1_9BACT</name>
<reference evidence="3" key="1">
    <citation type="submission" date="2017-09" db="EMBL/GenBank/DDBJ databases">
        <title>Depth-based differentiation of microbial function through sediment-hosted aquifers and enrichment of novel symbionts in the deep terrestrial subsurface.</title>
        <authorList>
            <person name="Probst A.J."/>
            <person name="Ladd B."/>
            <person name="Jarett J.K."/>
            <person name="Geller-Mcgrath D.E."/>
            <person name="Sieber C.M.K."/>
            <person name="Emerson J.B."/>
            <person name="Anantharaman K."/>
            <person name="Thomas B.C."/>
            <person name="Malmstrom R."/>
            <person name="Stieglmeier M."/>
            <person name="Klingl A."/>
            <person name="Woyke T."/>
            <person name="Ryan C.M."/>
            <person name="Banfield J.F."/>
        </authorList>
    </citation>
    <scope>NUCLEOTIDE SEQUENCE [LARGE SCALE GENOMIC DNA]</scope>
</reference>
<evidence type="ECO:0000256" key="1">
    <source>
        <dbReference type="SAM" id="Phobius"/>
    </source>
</evidence>
<dbReference type="AlphaFoldDB" id="A0A2H0W0V1"/>
<dbReference type="Proteomes" id="UP000230935">
    <property type="component" value="Unassembled WGS sequence"/>
</dbReference>
<protein>
    <recommendedName>
        <fullName evidence="4">DUF2391 domain-containing protein</fullName>
    </recommendedName>
</protein>
<proteinExistence type="predicted"/>
<dbReference type="InterPro" id="IPR024464">
    <property type="entry name" value="DUF2391"/>
</dbReference>
<feature type="transmembrane region" description="Helical" evidence="1">
    <location>
        <begin position="48"/>
        <end position="65"/>
    </location>
</feature>
<feature type="transmembrane region" description="Helical" evidence="1">
    <location>
        <begin position="116"/>
        <end position="136"/>
    </location>
</feature>
<gene>
    <name evidence="2" type="ORF">COT81_03600</name>
</gene>
<dbReference type="Pfam" id="PF09622">
    <property type="entry name" value="DUF2391"/>
    <property type="match status" value="1"/>
</dbReference>
<comment type="caution">
    <text evidence="2">The sequence shown here is derived from an EMBL/GenBank/DDBJ whole genome shotgun (WGS) entry which is preliminary data.</text>
</comment>
<organism evidence="2 3">
    <name type="scientific">Candidatus Buchananbacteria bacterium CG10_big_fil_rev_8_21_14_0_10_42_9</name>
    <dbReference type="NCBI Taxonomy" id="1974526"/>
    <lineage>
        <taxon>Bacteria</taxon>
        <taxon>Candidatus Buchananiibacteriota</taxon>
    </lineage>
</organism>